<evidence type="ECO:0000259" key="26">
    <source>
        <dbReference type="PROSITE" id="PS51337"/>
    </source>
</evidence>
<evidence type="ECO:0000256" key="8">
    <source>
        <dbReference type="ARBA" id="ARBA00022603"/>
    </source>
</evidence>
<name>A0ABX4MHN6_9HYPH</name>
<keyword evidence="12 20" id="KW-0949">S-adenosyl-L-methionine</keyword>
<evidence type="ECO:0000256" key="16">
    <source>
        <dbReference type="ARBA" id="ARBA00023167"/>
    </source>
</evidence>
<dbReference type="Pfam" id="PF02310">
    <property type="entry name" value="B12-binding"/>
    <property type="match status" value="1"/>
</dbReference>
<proteinExistence type="inferred from homology"/>
<dbReference type="Gene3D" id="3.20.20.20">
    <property type="entry name" value="Dihydropteroate synthase-like"/>
    <property type="match status" value="1"/>
</dbReference>
<dbReference type="InterPro" id="IPR050554">
    <property type="entry name" value="Met_Synthase/Corrinoid"/>
</dbReference>
<evidence type="ECO:0000256" key="18">
    <source>
        <dbReference type="ARBA" id="ARBA00025552"/>
    </source>
</evidence>
<keyword evidence="17 20" id="KW-0170">Cobalt</keyword>
<dbReference type="Gene3D" id="3.10.196.10">
    <property type="entry name" value="Vitamin B12-dependent methionine synthase, activation domain"/>
    <property type="match status" value="1"/>
</dbReference>
<comment type="pathway">
    <text evidence="4 20">Amino-acid biosynthesis; L-methionine biosynthesis via de novo pathway; L-methionine from L-homocysteine (MetH route): step 1/1.</text>
</comment>
<dbReference type="Pfam" id="PF02607">
    <property type="entry name" value="B12-binding_2"/>
    <property type="match status" value="1"/>
</dbReference>
<dbReference type="SUPFAM" id="SSF82282">
    <property type="entry name" value="Homocysteine S-methyltransferase"/>
    <property type="match status" value="1"/>
</dbReference>
<comment type="function">
    <text evidence="18 20">Catalyzes the transfer of a methyl group from methyl-cobalamin to homocysteine, yielding enzyme-bound cob(I)alamin and methionine. Subsequently, remethylates the cofactor using methyltetrahydrofolate.</text>
</comment>
<dbReference type="SMART" id="SM01018">
    <property type="entry name" value="B12-binding_2"/>
    <property type="match status" value="1"/>
</dbReference>
<dbReference type="InterPro" id="IPR011822">
    <property type="entry name" value="MetH"/>
</dbReference>
<evidence type="ECO:0000313" key="27">
    <source>
        <dbReference type="EMBL" id="PIM96476.1"/>
    </source>
</evidence>
<keyword evidence="9 20" id="KW-0028">Amino-acid biosynthesis</keyword>
<dbReference type="Gene3D" id="1.10.1240.10">
    <property type="entry name" value="Methionine synthase domain"/>
    <property type="match status" value="1"/>
</dbReference>
<keyword evidence="28" id="KW-1185">Reference proteome</keyword>
<protein>
    <recommendedName>
        <fullName evidence="7 20">Methionine synthase</fullName>
        <ecNumber evidence="6 20">2.1.1.13</ecNumber>
    </recommendedName>
    <alternativeName>
        <fullName evidence="19 20">5-methyltetrahydrofolate--homocysteine methyltransferase</fullName>
    </alternativeName>
</protein>
<dbReference type="EMBL" id="NXGS01000028">
    <property type="protein sequence ID" value="PIM96476.1"/>
    <property type="molecule type" value="Genomic_DNA"/>
</dbReference>
<dbReference type="Pfam" id="PF00809">
    <property type="entry name" value="Pterin_bind"/>
    <property type="match status" value="1"/>
</dbReference>
<evidence type="ECO:0000256" key="5">
    <source>
        <dbReference type="ARBA" id="ARBA00010398"/>
    </source>
</evidence>
<dbReference type="PIRSF" id="PIRSF000381">
    <property type="entry name" value="MetH"/>
    <property type="match status" value="1"/>
</dbReference>
<feature type="binding site" evidence="21">
    <location>
        <position position="89"/>
    </location>
    <ligand>
        <name>Zn(2+)</name>
        <dbReference type="ChEBI" id="CHEBI:29105"/>
    </ligand>
</feature>
<dbReference type="InterPro" id="IPR036594">
    <property type="entry name" value="Meth_synthase_dom"/>
</dbReference>
<dbReference type="PROSITE" id="PS50974">
    <property type="entry name" value="ADOMET_ACTIVATION"/>
    <property type="match status" value="1"/>
</dbReference>
<evidence type="ECO:0000256" key="12">
    <source>
        <dbReference type="ARBA" id="ARBA00022691"/>
    </source>
</evidence>
<feature type="domain" description="AdoMet activation" evidence="24">
    <location>
        <begin position="703"/>
        <end position="1029"/>
    </location>
</feature>
<dbReference type="EC" id="2.1.1.13" evidence="6 20"/>
<evidence type="ECO:0000256" key="14">
    <source>
        <dbReference type="ARBA" id="ARBA00022737"/>
    </source>
</evidence>
<sequence>MVLSYKQQINTLLSMNVDILLIETVFDTLNVKAALLAYLEVCEQLKTEPALVVSVTISDSSGRTLSGQTLKAFWYSIKHANPLGVGLNCALGPERLTQYASELSTITGKPIWIYPNAGFPNEEGKYTQGADDFAKQIKKLIKYACVLGGCCGSTPEHISKLTRFKLSNKLIPINFQQPRLVLCGSETLEISREGFYRIGERANVAGSNKFKTLISSGDYERALDIVRQQAMRGAQIIDVNMDDALLDSKVEVSRFLNLINSEPDLSSFPIMIDSSDWETLLVGMKHIQGRGIVNSISLKDGDRKFIERAGLIKRHGCLPIVIAFDKGGQASTMEQRLEICKRVHRLLTKEVGFNSEEVIIDLNTFAIATGIVEHDKNTLELIKSIKLINTIFPQVNLVLGVSNLSFSFRGNNKIREALHCVFLRYAKPAGLNFGILNVLNQMIYTSLSSKIKDLCRILILNRRQVSIDEVLDVFNSKSDSINSEGSMYNWRNWDVRSRIIHAIVSGIDKHIEEDSLRLANDIGALQVIEGPLMDGMNIIGKLFGNGKMFLPQVIKAARVMKQAVNSITSLIKGGKTRDRNVIVMATVRGDVHDIGKNIVSTVLSCNNYKIIDLGTMVPANEIVQAAIKYKADAVGISGLISPSLDEMVKVARLMQKRSLNIPLLIGGATTSRLHTAIKLYPEYPSGIVVHVRDASRAVDVVSKLLSRGKTAYIKTLKEDCNLIIKIYNRARFRQRRISFGAALGRSFKYNKRIKSNVIFIGTKTNCVSNLKGLLFESKLNEACVIMAKATTLRERIINKMTSERWVSIRRTISMMGAVRRHESICVLNSHNLLIAKLPMLRQQLDKRVCLSLSDFVDDKSDNIATYCCVIGIESTLIHQYFKDKNRLQCASTFKEICDDLVEVCSEHTYDTIRYYVWSGTCEHSQGDIIGRRAGIRPAPGYPIIPDHRLKQDLLKISSIALNTGLITSDIWSFLPQTSILSMVLVNPYALYFGIRYIDETQITSYSKLSRRSIKSTESLLNSLICYVPKSILT</sequence>
<evidence type="ECO:0000256" key="11">
    <source>
        <dbReference type="ARBA" id="ARBA00022679"/>
    </source>
</evidence>
<evidence type="ECO:0000256" key="15">
    <source>
        <dbReference type="ARBA" id="ARBA00022833"/>
    </source>
</evidence>
<comment type="domain">
    <text evidence="20">Modular enzyme with four functionally distinct domains. The isolated Hcy-binding domain catalyzes methyl transfer from free methylcobalamin to homocysteine. The Hcy-binding domain in association with the pterin-binding domain catalyzes the methylation of cob(I)alamin by methyltetrahydrofolate and the methylation of homocysteine. The B12-binding domain binds the cofactor. The AdoMet activation domain binds S-adenosyl-L-methionine. Under aerobic conditions cob(I)alamin can be converted to inactive cob(II)alamin. Reductive methylation by S-adenosyl-L-methionine and flavodoxin regenerates methylcobalamin.</text>
</comment>
<organism evidence="27 28">
    <name type="scientific">Candidatus Hodgkinia cicadicola</name>
    <dbReference type="NCBI Taxonomy" id="573658"/>
    <lineage>
        <taxon>Bacteria</taxon>
        <taxon>Pseudomonadati</taxon>
        <taxon>Pseudomonadota</taxon>
        <taxon>Alphaproteobacteria</taxon>
        <taxon>Hyphomicrobiales</taxon>
        <taxon>Candidatus Hodgkinia</taxon>
    </lineage>
</organism>
<dbReference type="Pfam" id="PF02574">
    <property type="entry name" value="S-methyl_trans"/>
    <property type="match status" value="1"/>
</dbReference>
<feature type="domain" description="B12-binding" evidence="25">
    <location>
        <begin position="579"/>
        <end position="715"/>
    </location>
</feature>
<evidence type="ECO:0000256" key="17">
    <source>
        <dbReference type="ARBA" id="ARBA00023285"/>
    </source>
</evidence>
<keyword evidence="16 20" id="KW-0486">Methionine biosynthesis</keyword>
<dbReference type="InterPro" id="IPR004223">
    <property type="entry name" value="VitB12-dep_Met_synth_activ_dom"/>
</dbReference>
<keyword evidence="13 20" id="KW-0479">Metal-binding</keyword>
<evidence type="ECO:0000256" key="4">
    <source>
        <dbReference type="ARBA" id="ARBA00005178"/>
    </source>
</evidence>
<evidence type="ECO:0000256" key="2">
    <source>
        <dbReference type="ARBA" id="ARBA00001947"/>
    </source>
</evidence>
<keyword evidence="15 20" id="KW-0862">Zinc</keyword>
<keyword evidence="14" id="KW-0677">Repeat</keyword>
<keyword evidence="11 20" id="KW-0808">Transferase</keyword>
<evidence type="ECO:0000256" key="6">
    <source>
        <dbReference type="ARBA" id="ARBA00012032"/>
    </source>
</evidence>
<accession>A0ABX4MHN6</accession>
<dbReference type="InterPro" id="IPR036724">
    <property type="entry name" value="Cobalamin-bd_sf"/>
</dbReference>
<evidence type="ECO:0000256" key="1">
    <source>
        <dbReference type="ARBA" id="ARBA00001700"/>
    </source>
</evidence>
<evidence type="ECO:0000259" key="24">
    <source>
        <dbReference type="PROSITE" id="PS50974"/>
    </source>
</evidence>
<evidence type="ECO:0000256" key="9">
    <source>
        <dbReference type="ARBA" id="ARBA00022605"/>
    </source>
</evidence>
<dbReference type="InterPro" id="IPR036589">
    <property type="entry name" value="HCY_dom_sf"/>
</dbReference>
<dbReference type="SUPFAM" id="SSF47644">
    <property type="entry name" value="Methionine synthase domain"/>
    <property type="match status" value="1"/>
</dbReference>
<dbReference type="PROSITE" id="PS50972">
    <property type="entry name" value="PTERIN_BINDING"/>
    <property type="match status" value="1"/>
</dbReference>
<feature type="domain" description="Pterin-binding" evidence="23">
    <location>
        <begin position="195"/>
        <end position="459"/>
    </location>
</feature>
<evidence type="ECO:0000256" key="13">
    <source>
        <dbReference type="ARBA" id="ARBA00022723"/>
    </source>
</evidence>
<dbReference type="GO" id="GO:0032259">
    <property type="term" value="P:methylation"/>
    <property type="evidence" value="ECO:0007669"/>
    <property type="project" value="UniProtKB-KW"/>
</dbReference>
<dbReference type="PROSITE" id="PS51332">
    <property type="entry name" value="B12_BINDING"/>
    <property type="match status" value="1"/>
</dbReference>
<comment type="similarity">
    <text evidence="5">Belongs to the vitamin-B12 dependent methionine synthase family.</text>
</comment>
<feature type="domain" description="B12-binding N-terminal" evidence="26">
    <location>
        <begin position="486"/>
        <end position="579"/>
    </location>
</feature>
<dbReference type="PROSITE" id="PS51337">
    <property type="entry name" value="B12_BINDING_NTER"/>
    <property type="match status" value="1"/>
</dbReference>
<evidence type="ECO:0000259" key="23">
    <source>
        <dbReference type="PROSITE" id="PS50972"/>
    </source>
</evidence>
<comment type="cofactor">
    <cofactor evidence="2 20 21">
        <name>Zn(2+)</name>
        <dbReference type="ChEBI" id="CHEBI:29105"/>
    </cofactor>
</comment>
<dbReference type="PROSITE" id="PS50970">
    <property type="entry name" value="HCY"/>
    <property type="match status" value="1"/>
</dbReference>
<evidence type="ECO:0000256" key="7">
    <source>
        <dbReference type="ARBA" id="ARBA00013998"/>
    </source>
</evidence>
<dbReference type="Pfam" id="PF02965">
    <property type="entry name" value="Met_synt_B12"/>
    <property type="match status" value="1"/>
</dbReference>
<dbReference type="InterPro" id="IPR003759">
    <property type="entry name" value="Cbl-bd_cap"/>
</dbReference>
<dbReference type="Gene3D" id="3.40.50.280">
    <property type="entry name" value="Cobalamin-binding domain"/>
    <property type="match status" value="1"/>
</dbReference>
<dbReference type="PANTHER" id="PTHR45833:SF1">
    <property type="entry name" value="METHIONINE SYNTHASE"/>
    <property type="match status" value="1"/>
</dbReference>
<feature type="domain" description="Hcy-binding" evidence="22">
    <location>
        <begin position="1"/>
        <end position="165"/>
    </location>
</feature>
<dbReference type="Proteomes" id="UP000229529">
    <property type="component" value="Unassembled WGS sequence"/>
</dbReference>
<dbReference type="Gene3D" id="3.20.20.330">
    <property type="entry name" value="Homocysteine-binding-like domain"/>
    <property type="match status" value="1"/>
</dbReference>
<evidence type="ECO:0000256" key="10">
    <source>
        <dbReference type="ARBA" id="ARBA00022628"/>
    </source>
</evidence>
<comment type="cofactor">
    <cofactor evidence="3 20">
        <name>methylcob(III)alamin</name>
        <dbReference type="ChEBI" id="CHEBI:28115"/>
    </cofactor>
</comment>
<dbReference type="InterPro" id="IPR000489">
    <property type="entry name" value="Pterin-binding_dom"/>
</dbReference>
<evidence type="ECO:0000256" key="19">
    <source>
        <dbReference type="ARBA" id="ARBA00031040"/>
    </source>
</evidence>
<dbReference type="InterPro" id="IPR006158">
    <property type="entry name" value="Cobalamin-bd"/>
</dbReference>
<evidence type="ECO:0000256" key="20">
    <source>
        <dbReference type="PIRNR" id="PIRNR000381"/>
    </source>
</evidence>
<feature type="binding site" evidence="21">
    <location>
        <position position="151"/>
    </location>
    <ligand>
        <name>Zn(2+)</name>
        <dbReference type="ChEBI" id="CHEBI:29105"/>
    </ligand>
</feature>
<evidence type="ECO:0000259" key="25">
    <source>
        <dbReference type="PROSITE" id="PS51332"/>
    </source>
</evidence>
<feature type="binding site" evidence="21">
    <location>
        <position position="150"/>
    </location>
    <ligand>
        <name>Zn(2+)</name>
        <dbReference type="ChEBI" id="CHEBI:29105"/>
    </ligand>
</feature>
<dbReference type="InterPro" id="IPR037010">
    <property type="entry name" value="VitB12-dep_Met_synth_activ_sf"/>
</dbReference>
<keyword evidence="10 20" id="KW-0846">Cobalamin</keyword>
<dbReference type="SUPFAM" id="SSF56507">
    <property type="entry name" value="Methionine synthase activation domain-like"/>
    <property type="match status" value="1"/>
</dbReference>
<evidence type="ECO:0000256" key="3">
    <source>
        <dbReference type="ARBA" id="ARBA00001956"/>
    </source>
</evidence>
<gene>
    <name evidence="27" type="primary">metH</name>
    <name evidence="27" type="ORF">alecur_73</name>
</gene>
<reference evidence="27" key="1">
    <citation type="submission" date="2017-09" db="EMBL/GenBank/DDBJ databases">
        <authorList>
            <person name="Campbell M.A."/>
            <person name="Lukasik P."/>
            <person name="Simon C."/>
            <person name="McCutcheon J.P."/>
        </authorList>
    </citation>
    <scope>NUCLEOTIDE SEQUENCE [LARGE SCALE GENOMIC DNA]</scope>
    <source>
        <strain evidence="27">ALECUR</strain>
    </source>
</reference>
<comment type="catalytic activity">
    <reaction evidence="1 20">
        <text>(6S)-5-methyl-5,6,7,8-tetrahydrofolate + L-homocysteine = (6S)-5,6,7,8-tetrahydrofolate + L-methionine</text>
        <dbReference type="Rhea" id="RHEA:11172"/>
        <dbReference type="ChEBI" id="CHEBI:18608"/>
        <dbReference type="ChEBI" id="CHEBI:57453"/>
        <dbReference type="ChEBI" id="CHEBI:57844"/>
        <dbReference type="ChEBI" id="CHEBI:58199"/>
        <dbReference type="EC" id="2.1.1.13"/>
    </reaction>
</comment>
<dbReference type="SUPFAM" id="SSF52242">
    <property type="entry name" value="Cobalamin (vitamin B12)-binding domain"/>
    <property type="match status" value="1"/>
</dbReference>
<dbReference type="PANTHER" id="PTHR45833">
    <property type="entry name" value="METHIONINE SYNTHASE"/>
    <property type="match status" value="1"/>
</dbReference>
<dbReference type="SUPFAM" id="SSF51717">
    <property type="entry name" value="Dihydropteroate synthetase-like"/>
    <property type="match status" value="1"/>
</dbReference>
<keyword evidence="8 20" id="KW-0489">Methyltransferase</keyword>
<evidence type="ECO:0000313" key="28">
    <source>
        <dbReference type="Proteomes" id="UP000229529"/>
    </source>
</evidence>
<evidence type="ECO:0000256" key="21">
    <source>
        <dbReference type="PROSITE-ProRule" id="PRU00333"/>
    </source>
</evidence>
<dbReference type="InterPro" id="IPR011005">
    <property type="entry name" value="Dihydropteroate_synth-like_sf"/>
</dbReference>
<evidence type="ECO:0000259" key="22">
    <source>
        <dbReference type="PROSITE" id="PS50970"/>
    </source>
</evidence>
<dbReference type="GO" id="GO:0008705">
    <property type="term" value="F:methionine synthase activity"/>
    <property type="evidence" value="ECO:0007669"/>
    <property type="project" value="UniProtKB-EC"/>
</dbReference>
<comment type="caution">
    <text evidence="27">The sequence shown here is derived from an EMBL/GenBank/DDBJ whole genome shotgun (WGS) entry which is preliminary data.</text>
</comment>
<dbReference type="InterPro" id="IPR003726">
    <property type="entry name" value="HCY_dom"/>
</dbReference>